<evidence type="ECO:0000313" key="3">
    <source>
        <dbReference type="Proteomes" id="UP000006735"/>
    </source>
</evidence>
<feature type="transmembrane region" description="Helical" evidence="1">
    <location>
        <begin position="29"/>
        <end position="49"/>
    </location>
</feature>
<evidence type="ECO:0000313" key="2">
    <source>
        <dbReference type="EMBL" id="AAW73655.1"/>
    </source>
</evidence>
<dbReference type="Proteomes" id="UP000006735">
    <property type="component" value="Chromosome"/>
</dbReference>
<keyword evidence="1" id="KW-0812">Transmembrane</keyword>
<feature type="transmembrane region" description="Helical" evidence="1">
    <location>
        <begin position="61"/>
        <end position="82"/>
    </location>
</feature>
<proteinExistence type="predicted"/>
<dbReference type="STRING" id="291331.XOO0401"/>
<evidence type="ECO:0000256" key="1">
    <source>
        <dbReference type="SAM" id="Phobius"/>
    </source>
</evidence>
<dbReference type="KEGG" id="xoo:XOO0401"/>
<name>Q5H5W5_XANOR</name>
<dbReference type="HOGENOM" id="CLU_1460752_0_0_6"/>
<organism evidence="2 3">
    <name type="scientific">Xanthomonas oryzae pv. oryzae (strain KACC10331 / KXO85)</name>
    <dbReference type="NCBI Taxonomy" id="291331"/>
    <lineage>
        <taxon>Bacteria</taxon>
        <taxon>Pseudomonadati</taxon>
        <taxon>Pseudomonadota</taxon>
        <taxon>Gammaproteobacteria</taxon>
        <taxon>Lysobacterales</taxon>
        <taxon>Lysobacteraceae</taxon>
        <taxon>Xanthomonas</taxon>
    </lineage>
</organism>
<keyword evidence="1" id="KW-1133">Transmembrane helix</keyword>
<protein>
    <submittedName>
        <fullName evidence="2">Uncharacterized protein</fullName>
    </submittedName>
</protein>
<reference evidence="2 3" key="1">
    <citation type="journal article" date="2005" name="Nucleic Acids Res.">
        <title>The genome sequence of Xanthomonas oryzae pathovar oryzae KACC10331, the bacterial blight pathogen of rice.</title>
        <authorList>
            <person name="Lee B.M."/>
            <person name="Park Y.J."/>
            <person name="Park D.S."/>
            <person name="Kang H.W."/>
            <person name="Kim J.G."/>
            <person name="Song E.S."/>
            <person name="Park I.C."/>
            <person name="Yoon U.H."/>
            <person name="Hahn J.H."/>
            <person name="Koo B.S."/>
            <person name="Lee G.B."/>
            <person name="Kim H."/>
            <person name="Park H.S."/>
            <person name="Yoon K.O."/>
            <person name="Kim J.H."/>
            <person name="Jung C.H."/>
            <person name="Koh N.H."/>
            <person name="Seo J.S."/>
            <person name="Go S.J."/>
        </authorList>
    </citation>
    <scope>NUCLEOTIDE SEQUENCE [LARGE SCALE GENOMIC DNA]</scope>
    <source>
        <strain evidence="3">KACC10331 / KXO85</strain>
    </source>
</reference>
<accession>Q5H5W5</accession>
<gene>
    <name evidence="2" type="ordered locus">XOO0401</name>
</gene>
<dbReference type="AlphaFoldDB" id="Q5H5W5"/>
<sequence>MRLISLLWGIVALLRMVLAFIPLLGCGNWFLIPFAAVGALIAAIALLFTSAGNRGRAKTGLVLNGLVIVVGVLRLTLGGGIIESAFDKAAMHACVCMRWVRVSGGGISLASAPCPTSRQQHASNSPRAVAALRHCVAARPAQDGGRKLMRCLQEPCHGPPALSSPPHAPRCVFAPVDARKHADHR</sequence>
<keyword evidence="3" id="KW-1185">Reference proteome</keyword>
<keyword evidence="1" id="KW-0472">Membrane</keyword>
<dbReference type="EMBL" id="AE013598">
    <property type="protein sequence ID" value="AAW73655.1"/>
    <property type="molecule type" value="Genomic_DNA"/>
</dbReference>